<evidence type="ECO:0000313" key="2">
    <source>
        <dbReference type="Proteomes" id="UP000613401"/>
    </source>
</evidence>
<comment type="caution">
    <text evidence="1">The sequence shown here is derived from an EMBL/GenBank/DDBJ whole genome shotgun (WGS) entry which is preliminary data.</text>
</comment>
<keyword evidence="2" id="KW-1185">Reference proteome</keyword>
<name>A0A8H4CRM4_COLGL</name>
<dbReference type="EMBL" id="WVTB01000019">
    <property type="protein sequence ID" value="KAF3808642.1"/>
    <property type="molecule type" value="Genomic_DNA"/>
</dbReference>
<gene>
    <name evidence="1" type="ORF">GCG54_00006508</name>
</gene>
<reference evidence="1" key="2">
    <citation type="submission" date="2020-03" db="EMBL/GenBank/DDBJ databases">
        <authorList>
            <person name="Fu F.-F."/>
            <person name="Chen J."/>
        </authorList>
    </citation>
    <scope>NUCLEOTIDE SEQUENCE</scope>
    <source>
        <strain evidence="1">Lc1</strain>
    </source>
</reference>
<reference evidence="1" key="1">
    <citation type="journal article" date="2020" name="Phytopathology">
        <title>Genome sequence and comparative analysis of Colletotrichum gloeosporioides isolated from Liriodendron leaves.</title>
        <authorList>
            <person name="Fu F.F."/>
            <person name="Hao Z."/>
            <person name="Wang P."/>
            <person name="Lu Y."/>
            <person name="Xue L.J."/>
            <person name="Wei G."/>
            <person name="Tian Y."/>
            <person name="Baishi H."/>
            <person name="Xu H."/>
            <person name="Shi J."/>
            <person name="Cheng T."/>
            <person name="Wang G."/>
            <person name="Yi Y."/>
            <person name="Chen J."/>
        </authorList>
    </citation>
    <scope>NUCLEOTIDE SEQUENCE</scope>
    <source>
        <strain evidence="1">Lc1</strain>
    </source>
</reference>
<sequence>MRTYSVGDPLADLNVKADFENQTPGQSLALTTFERLSEDILRLAREMGMDSRQINFTRVQQEQLRLLFVKANKTIDASKDYVKGVENHRNYAQHYSVQLEDAAEKYDFLSSDYRRNKADLEAVKVKIGQLDSKVTKEMEAMKREIKELRELVKTRAV</sequence>
<dbReference type="AlphaFoldDB" id="A0A8H4CRM4"/>
<evidence type="ECO:0000313" key="1">
    <source>
        <dbReference type="EMBL" id="KAF3808642.1"/>
    </source>
</evidence>
<organism evidence="1 2">
    <name type="scientific">Colletotrichum gloeosporioides</name>
    <name type="common">Anthracnose fungus</name>
    <name type="synonym">Glomerella cingulata</name>
    <dbReference type="NCBI Taxonomy" id="474922"/>
    <lineage>
        <taxon>Eukaryota</taxon>
        <taxon>Fungi</taxon>
        <taxon>Dikarya</taxon>
        <taxon>Ascomycota</taxon>
        <taxon>Pezizomycotina</taxon>
        <taxon>Sordariomycetes</taxon>
        <taxon>Hypocreomycetidae</taxon>
        <taxon>Glomerellales</taxon>
        <taxon>Glomerellaceae</taxon>
        <taxon>Colletotrichum</taxon>
        <taxon>Colletotrichum gloeosporioides species complex</taxon>
    </lineage>
</organism>
<dbReference type="RefSeq" id="XP_045267801.1">
    <property type="nucleotide sequence ID" value="XM_045406509.1"/>
</dbReference>
<dbReference type="GeneID" id="69013656"/>
<protein>
    <submittedName>
        <fullName evidence="1">Uncharacterized protein</fullName>
    </submittedName>
</protein>
<accession>A0A8H4CRM4</accession>
<proteinExistence type="predicted"/>
<dbReference type="Proteomes" id="UP000613401">
    <property type="component" value="Unassembled WGS sequence"/>
</dbReference>